<dbReference type="GO" id="GO:0016567">
    <property type="term" value="P:protein ubiquitination"/>
    <property type="evidence" value="ECO:0000318"/>
    <property type="project" value="GO_Central"/>
</dbReference>
<evidence type="ECO:0000313" key="9">
    <source>
        <dbReference type="Proteomes" id="UP000015101"/>
    </source>
</evidence>
<feature type="region of interest" description="Disordered" evidence="5">
    <location>
        <begin position="978"/>
        <end position="998"/>
    </location>
</feature>
<dbReference type="InterPro" id="IPR013932">
    <property type="entry name" value="TATA-bd_TIP120"/>
</dbReference>
<evidence type="ECO:0000256" key="3">
    <source>
        <dbReference type="ARBA" id="ARBA00022786"/>
    </source>
</evidence>
<dbReference type="Pfam" id="PF08623">
    <property type="entry name" value="TIP120"/>
    <property type="match status" value="1"/>
</dbReference>
<dbReference type="Proteomes" id="UP000015101">
    <property type="component" value="Unassembled WGS sequence"/>
</dbReference>
<accession>T1EDF1</accession>
<dbReference type="OMA" id="AYIPHFQ"/>
<dbReference type="EMBL" id="AMQM01007267">
    <property type="status" value="NOT_ANNOTATED_CDS"/>
    <property type="molecule type" value="Genomic_DNA"/>
</dbReference>
<sequence length="1318" mass="145080">MVANVTTLHIASLLDKMTSSDKDFRFMATNDLMTELQKDSIKLDDESERKVVKMLLKLLEDKNGEVQNLAVKCLGPLVNKVKDAQVETIVDTLCTNMLSDKEQLRDISSIGLKTVIGELSPGCSGLAINICKKITGRLTIAVSKQDDISIQLETLDILSDLLNRFGSLLTSFHPVMQQILLPHLTSSRLAIRKRTIMALSNLSTTSSNHLFGELITYLMHELSRNASISTTRTYIQCLGSITRQSGHRVGEHLDRALPLVTHLCSLEKKMQSTSSDGDDDELRECCIQTLEFFVRRCPKNVGPYLQGIVKICLDSLVHDPNYSYGNDEEYDENIADDDQEDDQTDDQSRSDVEYSDDDDVSWKVRRAAAKCLGSIFSIRHDLLNEFYEVVSPVLISRFKEREENVKSDIFASYISLLRQTKSTAAISMTSVATDDGMEVVEGPIAQLASQVPKIVRAIHKLLKEKSVKTKQGCFLLLSELVQTLPGCLKDLMHLVVPGLQHSLIDKSSSSTMKIEALSFLHLLLVAHSSAVFRPHLTSLVHPVIQCISDPFYKVASEALQVAQQLVKVLRPLDNSTSDSTATPLHQQFLYDIFTASVKRLSATDVDQQVKERAIGCTAQIICHGADILGPNRLNACLPIFVDRLRNETTRLSAAKALAAIASSPLHVQLSPMLLADCVPLLGTFLRKNQRGLKLCSLQCLDALARGGYVSPTTAGAFDATTNDAAALVSDLDLHVAQLALQLLTSLCKMGRASNVIGGESVVIGQVIGLVKSPLLQGTVLQSVMDFLVALMHAHEQNSTLLGASFSHLFNQLTYPVHESAEHMQQQQLQQSHGSSLSNMILHKQAYHSIAKCVAVLLYEQSERHGLASIDNVIEGFIRSISQPNVPHPVQLMAILGIGEAGRKCKLGPEKCFRLQRALIDCFSSNNDDIKQSSAISIGAIAVGNLEIMLPFVLKEIEFQPAKRQYLLLHSLKEVISSSQQQQQPSTATAGGGGAGNSSEQQLTPYVHTIWNLLMKNCECSEEGTRNVVAECLGRLALLDPAGLIPKLKDCLKFTSPLARSTAIAAVKFVVSDQPQAHDGLLKQYIGEFLNALRDEDVNVRRVALVAFNSVAHNKPALMRDLLQDVLPDLYQETKIRKELIREVEMGPFKHTVDDGLDIRKAAFECMYTLLDACLEKVDIFVFLQHLEEGLNDHYDIKMLTYLMLVRLSHLCPGAVLQHLDRIIEPLKATCMSKVRATSVKQEFEKQDELKRSAMRAVAALALIPDADKCPQFMEFVGQIKMNGELSAILESIKESSSSSSSAASTSAAAAANDLMDIS</sequence>
<name>T1EDF1_HELRO</name>
<dbReference type="InterPro" id="IPR016024">
    <property type="entry name" value="ARM-type_fold"/>
</dbReference>
<feature type="domain" description="TATA-binding protein interacting (TIP20)" evidence="6">
    <location>
        <begin position="1117"/>
        <end position="1280"/>
    </location>
</feature>
<gene>
    <name evidence="8" type="primary">20194603</name>
    <name evidence="7" type="ORF">HELRODRAFT_103239</name>
</gene>
<feature type="repeat" description="HEAT" evidence="4">
    <location>
        <begin position="51"/>
        <end position="88"/>
    </location>
</feature>
<dbReference type="CTD" id="20194603"/>
<reference evidence="9" key="1">
    <citation type="submission" date="2012-12" db="EMBL/GenBank/DDBJ databases">
        <authorList>
            <person name="Hellsten U."/>
            <person name="Grimwood J."/>
            <person name="Chapman J.A."/>
            <person name="Shapiro H."/>
            <person name="Aerts A."/>
            <person name="Otillar R.P."/>
            <person name="Terry A.Y."/>
            <person name="Boore J.L."/>
            <person name="Simakov O."/>
            <person name="Marletaz F."/>
            <person name="Cho S.-J."/>
            <person name="Edsinger-Gonzales E."/>
            <person name="Havlak P."/>
            <person name="Kuo D.-H."/>
            <person name="Larsson T."/>
            <person name="Lv J."/>
            <person name="Arendt D."/>
            <person name="Savage R."/>
            <person name="Osoegawa K."/>
            <person name="de Jong P."/>
            <person name="Lindberg D.R."/>
            <person name="Seaver E.C."/>
            <person name="Weisblat D.A."/>
            <person name="Putnam N.H."/>
            <person name="Grigoriev I.V."/>
            <person name="Rokhsar D.S."/>
        </authorList>
    </citation>
    <scope>NUCLEOTIDE SEQUENCE</scope>
</reference>
<keyword evidence="9" id="KW-1185">Reference proteome</keyword>
<reference evidence="7 9" key="2">
    <citation type="journal article" date="2013" name="Nature">
        <title>Insights into bilaterian evolution from three spiralian genomes.</title>
        <authorList>
            <person name="Simakov O."/>
            <person name="Marletaz F."/>
            <person name="Cho S.J."/>
            <person name="Edsinger-Gonzales E."/>
            <person name="Havlak P."/>
            <person name="Hellsten U."/>
            <person name="Kuo D.H."/>
            <person name="Larsson T."/>
            <person name="Lv J."/>
            <person name="Arendt D."/>
            <person name="Savage R."/>
            <person name="Osoegawa K."/>
            <person name="de Jong P."/>
            <person name="Grimwood J."/>
            <person name="Chapman J.A."/>
            <person name="Shapiro H."/>
            <person name="Aerts A."/>
            <person name="Otillar R.P."/>
            <person name="Terry A.Y."/>
            <person name="Boore J.L."/>
            <person name="Grigoriev I.V."/>
            <person name="Lindberg D.R."/>
            <person name="Seaver E.C."/>
            <person name="Weisblat D.A."/>
            <person name="Putnam N.H."/>
            <person name="Rokhsar D.S."/>
        </authorList>
    </citation>
    <scope>NUCLEOTIDE SEQUENCE</scope>
</reference>
<keyword evidence="2" id="KW-0677">Repeat</keyword>
<dbReference type="RefSeq" id="XP_009028131.1">
    <property type="nucleotide sequence ID" value="XM_009029883.1"/>
</dbReference>
<feature type="region of interest" description="Disordered" evidence="5">
    <location>
        <begin position="327"/>
        <end position="355"/>
    </location>
</feature>
<feature type="compositionally biased region" description="Acidic residues" evidence="5">
    <location>
        <begin position="327"/>
        <end position="345"/>
    </location>
</feature>
<dbReference type="eggNOG" id="KOG1824">
    <property type="taxonomic scope" value="Eukaryota"/>
</dbReference>
<dbReference type="EnsemblMetazoa" id="HelroT103239">
    <property type="protein sequence ID" value="HelroP103239"/>
    <property type="gene ID" value="HelroG103239"/>
</dbReference>
<dbReference type="GO" id="GO:0010265">
    <property type="term" value="P:SCF complex assembly"/>
    <property type="evidence" value="ECO:0000318"/>
    <property type="project" value="GO_Central"/>
</dbReference>
<comment type="similarity">
    <text evidence="1">Belongs to the CAND family.</text>
</comment>
<dbReference type="InterPro" id="IPR039852">
    <property type="entry name" value="CAND1/CAND2"/>
</dbReference>
<evidence type="ECO:0000256" key="4">
    <source>
        <dbReference type="PROSITE-ProRule" id="PRU00103"/>
    </source>
</evidence>
<dbReference type="InParanoid" id="T1EDF1"/>
<dbReference type="GeneID" id="20194603"/>
<evidence type="ECO:0000313" key="7">
    <source>
        <dbReference type="EMBL" id="ESN93702.1"/>
    </source>
</evidence>
<dbReference type="Pfam" id="PF25782">
    <property type="entry name" value="TPR_CAND1"/>
    <property type="match status" value="1"/>
</dbReference>
<feature type="region of interest" description="Disordered" evidence="5">
    <location>
        <begin position="1299"/>
        <end position="1318"/>
    </location>
</feature>
<dbReference type="STRING" id="6412.T1EDF1"/>
<protein>
    <recommendedName>
        <fullName evidence="6">TATA-binding protein interacting (TIP20) domain-containing protein</fullName>
    </recommendedName>
</protein>
<dbReference type="Gene3D" id="1.25.10.10">
    <property type="entry name" value="Leucine-rich Repeat Variant"/>
    <property type="match status" value="1"/>
</dbReference>
<dbReference type="PROSITE" id="PS50077">
    <property type="entry name" value="HEAT_REPEAT"/>
    <property type="match status" value="1"/>
</dbReference>
<proteinExistence type="inferred from homology"/>
<dbReference type="InterPro" id="IPR021133">
    <property type="entry name" value="HEAT_type_2"/>
</dbReference>
<feature type="compositionally biased region" description="Low complexity" evidence="5">
    <location>
        <begin position="1299"/>
        <end position="1311"/>
    </location>
</feature>
<evidence type="ECO:0000256" key="1">
    <source>
        <dbReference type="ARBA" id="ARBA00007657"/>
    </source>
</evidence>
<dbReference type="FunCoup" id="T1EDF1">
    <property type="interactions" value="1681"/>
</dbReference>
<dbReference type="GO" id="GO:0005634">
    <property type="term" value="C:nucleus"/>
    <property type="evidence" value="ECO:0000318"/>
    <property type="project" value="GO_Central"/>
</dbReference>
<dbReference type="PANTHER" id="PTHR12696">
    <property type="entry name" value="TIP120"/>
    <property type="match status" value="1"/>
</dbReference>
<dbReference type="SUPFAM" id="SSF48371">
    <property type="entry name" value="ARM repeat"/>
    <property type="match status" value="1"/>
</dbReference>
<dbReference type="HOGENOM" id="CLU_007157_0_0_1"/>
<keyword evidence="3" id="KW-0833">Ubl conjugation pathway</keyword>
<organism evidence="8 9">
    <name type="scientific">Helobdella robusta</name>
    <name type="common">Californian leech</name>
    <dbReference type="NCBI Taxonomy" id="6412"/>
    <lineage>
        <taxon>Eukaryota</taxon>
        <taxon>Metazoa</taxon>
        <taxon>Spiralia</taxon>
        <taxon>Lophotrochozoa</taxon>
        <taxon>Annelida</taxon>
        <taxon>Clitellata</taxon>
        <taxon>Hirudinea</taxon>
        <taxon>Rhynchobdellida</taxon>
        <taxon>Glossiphoniidae</taxon>
        <taxon>Helobdella</taxon>
    </lineage>
</organism>
<dbReference type="OrthoDB" id="6260732at2759"/>
<feature type="compositionally biased region" description="Low complexity" evidence="5">
    <location>
        <begin position="978"/>
        <end position="988"/>
    </location>
</feature>
<evidence type="ECO:0000256" key="5">
    <source>
        <dbReference type="SAM" id="MobiDB-lite"/>
    </source>
</evidence>
<dbReference type="KEGG" id="hro:HELRODRAFT_103239"/>
<dbReference type="InterPro" id="IPR011989">
    <property type="entry name" value="ARM-like"/>
</dbReference>
<evidence type="ECO:0000256" key="2">
    <source>
        <dbReference type="ARBA" id="ARBA00022737"/>
    </source>
</evidence>
<evidence type="ECO:0000259" key="6">
    <source>
        <dbReference type="Pfam" id="PF08623"/>
    </source>
</evidence>
<dbReference type="EMBL" id="KB097594">
    <property type="protein sequence ID" value="ESN93702.1"/>
    <property type="molecule type" value="Genomic_DNA"/>
</dbReference>
<reference evidence="8" key="3">
    <citation type="submission" date="2015-06" db="UniProtKB">
        <authorList>
            <consortium name="EnsemblMetazoa"/>
        </authorList>
    </citation>
    <scope>IDENTIFICATION</scope>
</reference>
<evidence type="ECO:0000313" key="8">
    <source>
        <dbReference type="EnsemblMetazoa" id="HelroP103239"/>
    </source>
</evidence>